<organism evidence="1 2">
    <name type="scientific">Rhizophagus irregularis</name>
    <dbReference type="NCBI Taxonomy" id="588596"/>
    <lineage>
        <taxon>Eukaryota</taxon>
        <taxon>Fungi</taxon>
        <taxon>Fungi incertae sedis</taxon>
        <taxon>Mucoromycota</taxon>
        <taxon>Glomeromycotina</taxon>
        <taxon>Glomeromycetes</taxon>
        <taxon>Glomerales</taxon>
        <taxon>Glomeraceae</taxon>
        <taxon>Rhizophagus</taxon>
    </lineage>
</organism>
<dbReference type="AlphaFoldDB" id="A0A2N0QKH6"/>
<gene>
    <name evidence="1" type="ORF">RhiirA1_483482</name>
</gene>
<dbReference type="EMBL" id="LLXH01007418">
    <property type="protein sequence ID" value="PKC51554.1"/>
    <property type="molecule type" value="Genomic_DNA"/>
</dbReference>
<dbReference type="VEuPathDB" id="FungiDB:RhiirA1_483482"/>
<comment type="caution">
    <text evidence="1">The sequence shown here is derived from an EMBL/GenBank/DDBJ whole genome shotgun (WGS) entry which is preliminary data.</text>
</comment>
<proteinExistence type="predicted"/>
<protein>
    <submittedName>
        <fullName evidence="1">Uncharacterized protein</fullName>
    </submittedName>
</protein>
<reference evidence="1 2" key="2">
    <citation type="submission" date="2017-10" db="EMBL/GenBank/DDBJ databases">
        <title>Genome analyses suggest a sexual origin of heterokaryosis in a supposedly ancient asexual fungus.</title>
        <authorList>
            <person name="Corradi N."/>
            <person name="Sedzielewska K."/>
            <person name="Noel J."/>
            <person name="Charron P."/>
            <person name="Farinelli L."/>
            <person name="Marton T."/>
            <person name="Kruger M."/>
            <person name="Pelin A."/>
            <person name="Brachmann A."/>
            <person name="Corradi N."/>
        </authorList>
    </citation>
    <scope>NUCLEOTIDE SEQUENCE [LARGE SCALE GENOMIC DNA]</scope>
    <source>
        <strain evidence="1 2">A1</strain>
    </source>
</reference>
<evidence type="ECO:0000313" key="1">
    <source>
        <dbReference type="EMBL" id="PKC51554.1"/>
    </source>
</evidence>
<accession>A0A2N0QKH6</accession>
<evidence type="ECO:0000313" key="2">
    <source>
        <dbReference type="Proteomes" id="UP000232688"/>
    </source>
</evidence>
<feature type="non-terminal residue" evidence="1">
    <location>
        <position position="1"/>
    </location>
</feature>
<sequence length="107" mass="12271">LATSVVHAQTQVGSQQDKIAIEVQSAETNVSKTVFIKKLKDLFPNQFNFLSENDFQLSNAHHYPDDERIRYDLSFHKTVDGKEAYGSVTFVGTNLEIESFYYEPHKK</sequence>
<name>A0A2N0QKH6_9GLOM</name>
<reference evidence="1 2" key="1">
    <citation type="submission" date="2017-10" db="EMBL/GenBank/DDBJ databases">
        <title>Extensive intraspecific genome diversity in a model arbuscular mycorrhizal fungus.</title>
        <authorList>
            <person name="Chen E.C.H."/>
            <person name="Morin E."/>
            <person name="Baudet D."/>
            <person name="Noel J."/>
            <person name="Ndikumana S."/>
            <person name="Charron P."/>
            <person name="St-Onge C."/>
            <person name="Giorgi J."/>
            <person name="Grigoriev I.V."/>
            <person name="Roux C."/>
            <person name="Martin F.M."/>
            <person name="Corradi N."/>
        </authorList>
    </citation>
    <scope>NUCLEOTIDE SEQUENCE [LARGE SCALE GENOMIC DNA]</scope>
    <source>
        <strain evidence="1 2">A1</strain>
    </source>
</reference>
<dbReference type="Proteomes" id="UP000232688">
    <property type="component" value="Unassembled WGS sequence"/>
</dbReference>